<comment type="subunit">
    <text evidence="3 9">Component of the Mediator complex.</text>
</comment>
<accession>A0AAE0DG21</accession>
<keyword evidence="5 9" id="KW-0010">Activator</keyword>
<dbReference type="InterPro" id="IPR037212">
    <property type="entry name" value="Med7/Med21-like"/>
</dbReference>
<evidence type="ECO:0000256" key="6">
    <source>
        <dbReference type="ARBA" id="ARBA00023163"/>
    </source>
</evidence>
<dbReference type="InterPro" id="IPR011425">
    <property type="entry name" value="Med9"/>
</dbReference>
<protein>
    <recommendedName>
        <fullName evidence="9">Mediator of RNA polymerase II transcription subunit 9</fullName>
    </recommendedName>
    <alternativeName>
        <fullName evidence="9">Mediator complex subunit 9</fullName>
    </alternativeName>
</protein>
<evidence type="ECO:0000313" key="12">
    <source>
        <dbReference type="Proteomes" id="UP001276659"/>
    </source>
</evidence>
<proteinExistence type="inferred from homology"/>
<dbReference type="Pfam" id="PF07544">
    <property type="entry name" value="Med9"/>
    <property type="match status" value="1"/>
</dbReference>
<comment type="caution">
    <text evidence="11">The sequence shown here is derived from an EMBL/GenBank/DDBJ whole genome shotgun (WGS) entry which is preliminary data.</text>
</comment>
<evidence type="ECO:0000256" key="7">
    <source>
        <dbReference type="ARBA" id="ARBA00023242"/>
    </source>
</evidence>
<feature type="region of interest" description="Disordered" evidence="10">
    <location>
        <begin position="119"/>
        <end position="141"/>
    </location>
</feature>
<evidence type="ECO:0000256" key="8">
    <source>
        <dbReference type="ARBA" id="ARBA00025687"/>
    </source>
</evidence>
<name>A0AAE0DG21_9LECA</name>
<reference evidence="11" key="1">
    <citation type="submission" date="2022-11" db="EMBL/GenBank/DDBJ databases">
        <title>Chromosomal genome sequence assembly and mating type (MAT) locus characterization of the leprose asexual lichenized fungus Lepraria neglecta (Nyl.) Erichsen.</title>
        <authorList>
            <person name="Allen J.L."/>
            <person name="Pfeffer B."/>
        </authorList>
    </citation>
    <scope>NUCLEOTIDE SEQUENCE</scope>
    <source>
        <strain evidence="11">Allen 5258</strain>
    </source>
</reference>
<evidence type="ECO:0000256" key="1">
    <source>
        <dbReference type="ARBA" id="ARBA00004123"/>
    </source>
</evidence>
<evidence type="ECO:0000256" key="3">
    <source>
        <dbReference type="ARBA" id="ARBA00011837"/>
    </source>
</evidence>
<keyword evidence="12" id="KW-1185">Reference proteome</keyword>
<dbReference type="GO" id="GO:0006357">
    <property type="term" value="P:regulation of transcription by RNA polymerase II"/>
    <property type="evidence" value="ECO:0007669"/>
    <property type="project" value="InterPro"/>
</dbReference>
<dbReference type="Proteomes" id="UP001276659">
    <property type="component" value="Unassembled WGS sequence"/>
</dbReference>
<evidence type="ECO:0000256" key="10">
    <source>
        <dbReference type="SAM" id="MobiDB-lite"/>
    </source>
</evidence>
<feature type="region of interest" description="Disordered" evidence="10">
    <location>
        <begin position="1"/>
        <end position="27"/>
    </location>
</feature>
<evidence type="ECO:0000256" key="2">
    <source>
        <dbReference type="ARBA" id="ARBA00008089"/>
    </source>
</evidence>
<feature type="compositionally biased region" description="Low complexity" evidence="10">
    <location>
        <begin position="1"/>
        <end position="17"/>
    </location>
</feature>
<dbReference type="SUPFAM" id="SSF140718">
    <property type="entry name" value="Mediator hinge subcomplex-like"/>
    <property type="match status" value="1"/>
</dbReference>
<comment type="similarity">
    <text evidence="2 9">Belongs to the Mediator complex subunit 9 family.</text>
</comment>
<comment type="function">
    <text evidence="8 9">Component of the Mediator complex, a coactivator involved in the regulated transcription of nearly all RNA polymerase II-dependent genes. Mediator functions as a bridge to convey information from gene-specific regulatory proteins to the basal RNA polymerase II transcription machinery. Mediator is recruited to promoters by direct interactions with regulatory proteins and serves as a scaffold for the assembly of a functional preinitiation complex with RNA polymerase II and the general transcription factors.</text>
</comment>
<keyword evidence="4 9" id="KW-0805">Transcription regulation</keyword>
<organism evidence="11 12">
    <name type="scientific">Lepraria neglecta</name>
    <dbReference type="NCBI Taxonomy" id="209136"/>
    <lineage>
        <taxon>Eukaryota</taxon>
        <taxon>Fungi</taxon>
        <taxon>Dikarya</taxon>
        <taxon>Ascomycota</taxon>
        <taxon>Pezizomycotina</taxon>
        <taxon>Lecanoromycetes</taxon>
        <taxon>OSLEUM clade</taxon>
        <taxon>Lecanoromycetidae</taxon>
        <taxon>Lecanorales</taxon>
        <taxon>Lecanorineae</taxon>
        <taxon>Stereocaulaceae</taxon>
        <taxon>Lepraria</taxon>
    </lineage>
</organism>
<dbReference type="EMBL" id="JASNWA010000010">
    <property type="protein sequence ID" value="KAK3168189.1"/>
    <property type="molecule type" value="Genomic_DNA"/>
</dbReference>
<evidence type="ECO:0000256" key="4">
    <source>
        <dbReference type="ARBA" id="ARBA00023015"/>
    </source>
</evidence>
<evidence type="ECO:0000256" key="5">
    <source>
        <dbReference type="ARBA" id="ARBA00023159"/>
    </source>
</evidence>
<keyword evidence="7 9" id="KW-0539">Nucleus</keyword>
<evidence type="ECO:0000313" key="11">
    <source>
        <dbReference type="EMBL" id="KAK3168189.1"/>
    </source>
</evidence>
<dbReference type="AlphaFoldDB" id="A0AAE0DG21"/>
<sequence length="141" mass="15323">MPTATATTPNPSQTTTKPLPPPQTFDILPPLHALLSRLLLPNNGAEISSPSPDTVTPISPKDLATAASSITAKIQKARAAVRDLPGVEMGIEEQDDVIRELEEEVRRLRGVQEGISRVARDGMRGLRQERGKHDAEKMEET</sequence>
<gene>
    <name evidence="9" type="primary">MED9</name>
    <name evidence="11" type="ORF">OEA41_004635</name>
</gene>
<evidence type="ECO:0000256" key="9">
    <source>
        <dbReference type="RuleBase" id="RU364145"/>
    </source>
</evidence>
<keyword evidence="6 9" id="KW-0804">Transcription</keyword>
<dbReference type="GO" id="GO:0016592">
    <property type="term" value="C:mediator complex"/>
    <property type="evidence" value="ECO:0007669"/>
    <property type="project" value="InterPro"/>
</dbReference>
<comment type="subcellular location">
    <subcellularLocation>
        <location evidence="1 9">Nucleus</location>
    </subcellularLocation>
</comment>
<dbReference type="GO" id="GO:0003712">
    <property type="term" value="F:transcription coregulator activity"/>
    <property type="evidence" value="ECO:0007669"/>
    <property type="project" value="InterPro"/>
</dbReference>